<dbReference type="FunFam" id="3.40.50.720:FF:000009">
    <property type="entry name" value="Fatty oxidation complex, alpha subunit"/>
    <property type="match status" value="1"/>
</dbReference>
<reference evidence="13 14" key="2">
    <citation type="journal article" date="2022" name="Mar. Drugs">
        <title>Bioassay-Guided Fractionation Leads to the Detection of Cholic Acid Generated by the Rare Thalassomonas sp.</title>
        <authorList>
            <person name="Pheiffer F."/>
            <person name="Schneider Y.K."/>
            <person name="Hansen E.H."/>
            <person name="Andersen J.H."/>
            <person name="Isaksson J."/>
            <person name="Busche T."/>
            <person name="R C."/>
            <person name="Kalinowski J."/>
            <person name="Zyl L.V."/>
            <person name="Trindade M."/>
        </authorList>
    </citation>
    <scope>NUCLEOTIDE SEQUENCE [LARGE SCALE GENOMIC DNA]</scope>
    <source>
        <strain evidence="13 14">XOM25</strain>
    </source>
</reference>
<keyword evidence="8" id="KW-0456">Lyase</keyword>
<dbReference type="GO" id="GO:0004300">
    <property type="term" value="F:enoyl-CoA hydratase activity"/>
    <property type="evidence" value="ECO:0007669"/>
    <property type="project" value="TreeGrafter"/>
</dbReference>
<evidence type="ECO:0000259" key="12">
    <source>
        <dbReference type="Pfam" id="PF02737"/>
    </source>
</evidence>
<accession>A0AAE9YZ87</accession>
<keyword evidence="5" id="KW-0560">Oxidoreductase</keyword>
<evidence type="ECO:0000256" key="1">
    <source>
        <dbReference type="ARBA" id="ARBA00005005"/>
    </source>
</evidence>
<dbReference type="GO" id="GO:0070403">
    <property type="term" value="F:NAD+ binding"/>
    <property type="evidence" value="ECO:0007669"/>
    <property type="project" value="InterPro"/>
</dbReference>
<proteinExistence type="inferred from homology"/>
<dbReference type="InterPro" id="IPR029045">
    <property type="entry name" value="ClpP/crotonase-like_dom_sf"/>
</dbReference>
<feature type="domain" description="3-hydroxyacyl-CoA dehydrogenase NAD binding" evidence="12">
    <location>
        <begin position="332"/>
        <end position="510"/>
    </location>
</feature>
<evidence type="ECO:0000313" key="14">
    <source>
        <dbReference type="Proteomes" id="UP000032352"/>
    </source>
</evidence>
<reference evidence="13 14" key="1">
    <citation type="journal article" date="2015" name="Genome Announc.">
        <title>Draft Genome Sequences of Marine Isolates of Thalassomonas viridans and Thalassomonas actiniarum.</title>
        <authorList>
            <person name="Olonade I."/>
            <person name="van Zyl L.J."/>
            <person name="Trindade M."/>
        </authorList>
    </citation>
    <scope>NUCLEOTIDE SEQUENCE [LARGE SCALE GENOMIC DNA]</scope>
    <source>
        <strain evidence="13 14">XOM25</strain>
    </source>
</reference>
<comment type="similarity">
    <text evidence="2">In the central section; belongs to the 3-hydroxyacyl-CoA dehydrogenase family.</text>
</comment>
<dbReference type="Gene3D" id="3.40.50.720">
    <property type="entry name" value="NAD(P)-binding Rossmann-like Domain"/>
    <property type="match status" value="1"/>
</dbReference>
<feature type="domain" description="3-hydroxyacyl-CoA dehydrogenase C-terminal" evidence="11">
    <location>
        <begin position="513"/>
        <end position="611"/>
    </location>
</feature>
<dbReference type="KEGG" id="tvd:SG34_020085"/>
<evidence type="ECO:0000256" key="9">
    <source>
        <dbReference type="ARBA" id="ARBA00023268"/>
    </source>
</evidence>
<comment type="catalytic activity">
    <reaction evidence="10">
        <text>a (3S)-3-hydroxyacyl-CoA + NAD(+) = a 3-oxoacyl-CoA + NADH + H(+)</text>
        <dbReference type="Rhea" id="RHEA:22432"/>
        <dbReference type="ChEBI" id="CHEBI:15378"/>
        <dbReference type="ChEBI" id="CHEBI:57318"/>
        <dbReference type="ChEBI" id="CHEBI:57540"/>
        <dbReference type="ChEBI" id="CHEBI:57945"/>
        <dbReference type="ChEBI" id="CHEBI:90726"/>
        <dbReference type="EC" id="1.1.1.35"/>
    </reaction>
</comment>
<keyword evidence="14" id="KW-1185">Reference proteome</keyword>
<dbReference type="SUPFAM" id="SSF52096">
    <property type="entry name" value="ClpP/crotonase"/>
    <property type="match status" value="1"/>
</dbReference>
<sequence>MTAIKYQKDSDNIIHLILDKENASANLMDMAFTRELAQISERLVRDIQSDQGVSGVIIRSAKSSFFAGGDLNMLYQSGPEQAKGIFAMVESLKVSMRKIENCGKPVVACIGGAAMGGGWELALACHHRIALNDNKIKLGLPEVTLGLLPGAGGVTRMVRLLGLENAMPYLLQGKFFKPAQGAELGLIHELVEAGGDTEAVLIKRAGEWIKKHKELTEPQSGINCQPWDIKGYKIPGGTPKSKQIAGTLPITPAIVRRSTQGTLPAPERILATMVEGAQVDFDTACRIESRYFTELATGQNSKNLINTFWYQLNEIKAGSNRPADIAAKKLTKVGILGAGMMGAGIAYSCAVKGISVVLKDVSLQQAEQGKDYSRKLLDKQVARGRMMQGKAEAILALIQPSEDMEDLSGCEFVIEAVFEDRELKAKVTRECEQELAADAVFASNTSTLPITGLAQASARPEHFIGMHFFSPVDKMPLVEIICGEKTSERALALCYDLSIQLEKTPIVVNDSRGFYTSRVFSTYVKEGVALLEDAHPASIENAAYLAGFPVGPLAVTDEVTLTLIEKIAVQTEKDLVSEGKQAQEHPADAILKTMLELGRTGKACGAGFYDYPGKTEKEGKKRLSTELARFNPGNKTIPLQDIKDRLLFIMALETARCVEEGVLRSTGDGNIGAVFGIGYPKWTGGTLQFINQYGLEKFIARAEELSRLYGERFNVPASLRDMLATGQVF</sequence>
<dbReference type="Proteomes" id="UP000032352">
    <property type="component" value="Chromosome"/>
</dbReference>
<dbReference type="Gene3D" id="1.10.1040.50">
    <property type="match status" value="1"/>
</dbReference>
<dbReference type="PANTHER" id="PTHR43612:SF3">
    <property type="entry name" value="TRIFUNCTIONAL ENZYME SUBUNIT ALPHA, MITOCHONDRIAL"/>
    <property type="match status" value="1"/>
</dbReference>
<evidence type="ECO:0000259" key="11">
    <source>
        <dbReference type="Pfam" id="PF00725"/>
    </source>
</evidence>
<dbReference type="SUPFAM" id="SSF51735">
    <property type="entry name" value="NAD(P)-binding Rossmann-fold domains"/>
    <property type="match status" value="1"/>
</dbReference>
<dbReference type="InterPro" id="IPR006176">
    <property type="entry name" value="3-OHacyl-CoA_DH_NAD-bd"/>
</dbReference>
<name>A0AAE9YZ87_9GAMM</name>
<dbReference type="Pfam" id="PF00725">
    <property type="entry name" value="3HCDH"/>
    <property type="match status" value="1"/>
</dbReference>
<evidence type="ECO:0000313" key="13">
    <source>
        <dbReference type="EMBL" id="WDE03663.1"/>
    </source>
</evidence>
<dbReference type="GO" id="GO:0006635">
    <property type="term" value="P:fatty acid beta-oxidation"/>
    <property type="evidence" value="ECO:0007669"/>
    <property type="project" value="TreeGrafter"/>
</dbReference>
<dbReference type="Pfam" id="PF02737">
    <property type="entry name" value="3HCDH_N"/>
    <property type="match status" value="1"/>
</dbReference>
<keyword evidence="7" id="KW-0443">Lipid metabolism</keyword>
<protein>
    <submittedName>
        <fullName evidence="13">Enoyl-CoA hydratase/isomerase family protein</fullName>
    </submittedName>
</protein>
<dbReference type="SUPFAM" id="SSF48179">
    <property type="entry name" value="6-phosphogluconate dehydrogenase C-terminal domain-like"/>
    <property type="match status" value="2"/>
</dbReference>
<dbReference type="PANTHER" id="PTHR43612">
    <property type="entry name" value="TRIFUNCTIONAL ENZYME SUBUNIT ALPHA"/>
    <property type="match status" value="1"/>
</dbReference>
<comment type="pathway">
    <text evidence="1">Lipid metabolism; fatty acid beta-oxidation.</text>
</comment>
<dbReference type="InterPro" id="IPR050136">
    <property type="entry name" value="FA_oxidation_alpha_subunit"/>
</dbReference>
<keyword evidence="6" id="KW-0520">NAD</keyword>
<keyword evidence="3" id="KW-0276">Fatty acid metabolism</keyword>
<dbReference type="InterPro" id="IPR001753">
    <property type="entry name" value="Enoyl-CoA_hydra/iso"/>
</dbReference>
<organism evidence="13 14">
    <name type="scientific">Thalassomonas viridans</name>
    <dbReference type="NCBI Taxonomy" id="137584"/>
    <lineage>
        <taxon>Bacteria</taxon>
        <taxon>Pseudomonadati</taxon>
        <taxon>Pseudomonadota</taxon>
        <taxon>Gammaproteobacteria</taxon>
        <taxon>Alteromonadales</taxon>
        <taxon>Colwelliaceae</taxon>
        <taxon>Thalassomonas</taxon>
    </lineage>
</organism>
<dbReference type="InterPro" id="IPR036291">
    <property type="entry name" value="NAD(P)-bd_dom_sf"/>
</dbReference>
<dbReference type="GO" id="GO:0016509">
    <property type="term" value="F:long-chain (3S)-3-hydroxyacyl-CoA dehydrogenase (NAD+) activity"/>
    <property type="evidence" value="ECO:0007669"/>
    <property type="project" value="TreeGrafter"/>
</dbReference>
<keyword evidence="4" id="KW-0442">Lipid degradation</keyword>
<evidence type="ECO:0000256" key="10">
    <source>
        <dbReference type="ARBA" id="ARBA00049556"/>
    </source>
</evidence>
<keyword evidence="9" id="KW-0511">Multifunctional enzyme</keyword>
<dbReference type="AlphaFoldDB" id="A0AAE9YZ87"/>
<gene>
    <name evidence="13" type="ORF">SG34_020085</name>
</gene>
<dbReference type="EMBL" id="CP059733">
    <property type="protein sequence ID" value="WDE03663.1"/>
    <property type="molecule type" value="Genomic_DNA"/>
</dbReference>
<evidence type="ECO:0000256" key="2">
    <source>
        <dbReference type="ARBA" id="ARBA00007005"/>
    </source>
</evidence>
<evidence type="ECO:0000256" key="8">
    <source>
        <dbReference type="ARBA" id="ARBA00023239"/>
    </source>
</evidence>
<evidence type="ECO:0000256" key="7">
    <source>
        <dbReference type="ARBA" id="ARBA00023098"/>
    </source>
</evidence>
<evidence type="ECO:0000256" key="6">
    <source>
        <dbReference type="ARBA" id="ARBA00023027"/>
    </source>
</evidence>
<dbReference type="Gene3D" id="3.90.226.10">
    <property type="entry name" value="2-enoyl-CoA Hydratase, Chain A, domain 1"/>
    <property type="match status" value="1"/>
</dbReference>
<evidence type="ECO:0000256" key="4">
    <source>
        <dbReference type="ARBA" id="ARBA00022963"/>
    </source>
</evidence>
<dbReference type="CDD" id="cd06558">
    <property type="entry name" value="crotonase-like"/>
    <property type="match status" value="1"/>
</dbReference>
<dbReference type="InterPro" id="IPR006108">
    <property type="entry name" value="3HC_DH_C"/>
</dbReference>
<dbReference type="Pfam" id="PF00378">
    <property type="entry name" value="ECH_1"/>
    <property type="match status" value="1"/>
</dbReference>
<dbReference type="InterPro" id="IPR008927">
    <property type="entry name" value="6-PGluconate_DH-like_C_sf"/>
</dbReference>
<evidence type="ECO:0000256" key="3">
    <source>
        <dbReference type="ARBA" id="ARBA00022832"/>
    </source>
</evidence>
<dbReference type="RefSeq" id="WP_044836601.1">
    <property type="nucleotide sequence ID" value="NZ_CP059733.1"/>
</dbReference>
<evidence type="ECO:0000256" key="5">
    <source>
        <dbReference type="ARBA" id="ARBA00023002"/>
    </source>
</evidence>